<dbReference type="RefSeq" id="WP_312645974.1">
    <property type="nucleotide sequence ID" value="NZ_CP116967.1"/>
</dbReference>
<keyword evidence="2" id="KW-1185">Reference proteome</keyword>
<name>A0AA96K025_9BACT</name>
<accession>A0AA96K025</accession>
<proteinExistence type="predicted"/>
<reference evidence="1 2" key="1">
    <citation type="submission" date="2023-01" db="EMBL/GenBank/DDBJ databases">
        <title>Cultivation and genomic characterization of new, ubiquitous marine nitrite-oxidizing bacteria from the Nitrospirales.</title>
        <authorList>
            <person name="Mueller A.J."/>
            <person name="Daebeler A."/>
            <person name="Herbold C.W."/>
            <person name="Kirkegaard R.H."/>
            <person name="Daims H."/>
        </authorList>
    </citation>
    <scope>NUCLEOTIDE SEQUENCE [LARGE SCALE GENOMIC DNA]</scope>
    <source>
        <strain evidence="1 2">VA</strain>
    </source>
</reference>
<organism evidence="1 2">
    <name type="scientific">Candidatus Nitrospira allomarina</name>
    <dbReference type="NCBI Taxonomy" id="3020900"/>
    <lineage>
        <taxon>Bacteria</taxon>
        <taxon>Pseudomonadati</taxon>
        <taxon>Nitrospirota</taxon>
        <taxon>Nitrospiria</taxon>
        <taxon>Nitrospirales</taxon>
        <taxon>Nitrospiraceae</taxon>
        <taxon>Nitrospira</taxon>
    </lineage>
</organism>
<evidence type="ECO:0000313" key="1">
    <source>
        <dbReference type="EMBL" id="WNM59264.1"/>
    </source>
</evidence>
<dbReference type="EMBL" id="CP116967">
    <property type="protein sequence ID" value="WNM59264.1"/>
    <property type="molecule type" value="Genomic_DNA"/>
</dbReference>
<sequence length="85" mass="10104">MEEGAWYKVGGFQIVQKDEATFFNLAQAESGEWEHPVCRNIVQHGSRVPSIWLIPIGWRQYKPTRFFEHLIRKTFGWLFLYFIGL</sequence>
<evidence type="ECO:0000313" key="2">
    <source>
        <dbReference type="Proteomes" id="UP001302719"/>
    </source>
</evidence>
<gene>
    <name evidence="1" type="ORF">PP769_05725</name>
</gene>
<dbReference type="KEGG" id="nall:PP769_05725"/>
<dbReference type="AlphaFoldDB" id="A0AA96K025"/>
<protein>
    <submittedName>
        <fullName evidence="1">Uncharacterized protein</fullName>
    </submittedName>
</protein>
<dbReference type="Proteomes" id="UP001302719">
    <property type="component" value="Chromosome"/>
</dbReference>